<organism evidence="1 2">
    <name type="scientific">Eumeta variegata</name>
    <name type="common">Bagworm moth</name>
    <name type="synonym">Eumeta japonica</name>
    <dbReference type="NCBI Taxonomy" id="151549"/>
    <lineage>
        <taxon>Eukaryota</taxon>
        <taxon>Metazoa</taxon>
        <taxon>Ecdysozoa</taxon>
        <taxon>Arthropoda</taxon>
        <taxon>Hexapoda</taxon>
        <taxon>Insecta</taxon>
        <taxon>Pterygota</taxon>
        <taxon>Neoptera</taxon>
        <taxon>Endopterygota</taxon>
        <taxon>Lepidoptera</taxon>
        <taxon>Glossata</taxon>
        <taxon>Ditrysia</taxon>
        <taxon>Tineoidea</taxon>
        <taxon>Psychidae</taxon>
        <taxon>Oiketicinae</taxon>
        <taxon>Eumeta</taxon>
    </lineage>
</organism>
<dbReference type="Proteomes" id="UP000299102">
    <property type="component" value="Unassembled WGS sequence"/>
</dbReference>
<evidence type="ECO:0000313" key="1">
    <source>
        <dbReference type="EMBL" id="GBP19484.1"/>
    </source>
</evidence>
<keyword evidence="2" id="KW-1185">Reference proteome</keyword>
<dbReference type="EMBL" id="BGZK01000109">
    <property type="protein sequence ID" value="GBP19484.1"/>
    <property type="molecule type" value="Genomic_DNA"/>
</dbReference>
<dbReference type="AlphaFoldDB" id="A0A4C1U099"/>
<reference evidence="1 2" key="1">
    <citation type="journal article" date="2019" name="Commun. Biol.">
        <title>The bagworm genome reveals a unique fibroin gene that provides high tensile strength.</title>
        <authorList>
            <person name="Kono N."/>
            <person name="Nakamura H."/>
            <person name="Ohtoshi R."/>
            <person name="Tomita M."/>
            <person name="Numata K."/>
            <person name="Arakawa K."/>
        </authorList>
    </citation>
    <scope>NUCLEOTIDE SEQUENCE [LARGE SCALE GENOMIC DNA]</scope>
</reference>
<accession>A0A4C1U099</accession>
<name>A0A4C1U099_EUMVA</name>
<proteinExistence type="predicted"/>
<evidence type="ECO:0000313" key="2">
    <source>
        <dbReference type="Proteomes" id="UP000299102"/>
    </source>
</evidence>
<gene>
    <name evidence="1" type="ORF">EVAR_102031_1</name>
</gene>
<comment type="caution">
    <text evidence="1">The sequence shown here is derived from an EMBL/GenBank/DDBJ whole genome shotgun (WGS) entry which is preliminary data.</text>
</comment>
<sequence>MFWRRQVHTSYCYRPATDVRSTNRTHAFNTPALICRNSARRTPDRRGRAGARASARLAGALSLGCRAVHLTKLSMKMTGVRISGRRLRGAGGAGADQLRNSFRVRIENQSQSTGHCLLLLD</sequence>
<protein>
    <submittedName>
        <fullName evidence="1">Uncharacterized protein</fullName>
    </submittedName>
</protein>